<dbReference type="EMBL" id="JACGCM010001456">
    <property type="protein sequence ID" value="KAF6154808.1"/>
    <property type="molecule type" value="Genomic_DNA"/>
</dbReference>
<evidence type="ECO:0000313" key="2">
    <source>
        <dbReference type="EMBL" id="KAF6154808.1"/>
    </source>
</evidence>
<dbReference type="PANTHER" id="PTHR11183">
    <property type="entry name" value="GLYCOGENIN SUBFAMILY MEMBER"/>
    <property type="match status" value="1"/>
</dbReference>
<keyword evidence="1" id="KW-0464">Manganese</keyword>
<keyword evidence="3" id="KW-1185">Reference proteome</keyword>
<reference evidence="2 3" key="1">
    <citation type="journal article" date="2020" name="IScience">
        <title>Genome Sequencing of the Endangered Kingdonia uniflora (Circaeasteraceae, Ranunculales) Reveals Potential Mechanisms of Evolutionary Specialization.</title>
        <authorList>
            <person name="Sun Y."/>
            <person name="Deng T."/>
            <person name="Zhang A."/>
            <person name="Moore M.J."/>
            <person name="Landis J.B."/>
            <person name="Lin N."/>
            <person name="Zhang H."/>
            <person name="Zhang X."/>
            <person name="Huang J."/>
            <person name="Zhang X."/>
            <person name="Sun H."/>
            <person name="Wang H."/>
        </authorList>
    </citation>
    <scope>NUCLEOTIDE SEQUENCE [LARGE SCALE GENOMIC DNA]</scope>
    <source>
        <strain evidence="2">TB1705</strain>
        <tissue evidence="2">Leaf</tissue>
    </source>
</reference>
<accession>A0A7J7MJB1</accession>
<sequence length="106" mass="11925">MVVQAQFEYIERKTPASSWVMRTCSPTQGLREAYAMILHSAHVYVSGAIAAAQSIRMVGSTKDLVILVDDTINNLFTDASKIEASYDILQKISWLFEQATYKSQFK</sequence>
<protein>
    <submittedName>
        <fullName evidence="2">Uncharacterized protein</fullName>
    </submittedName>
</protein>
<dbReference type="Gene3D" id="3.90.550.10">
    <property type="entry name" value="Spore Coat Polysaccharide Biosynthesis Protein SpsA, Chain A"/>
    <property type="match status" value="1"/>
</dbReference>
<comment type="caution">
    <text evidence="2">The sequence shown here is derived from an EMBL/GenBank/DDBJ whole genome shotgun (WGS) entry which is preliminary data.</text>
</comment>
<evidence type="ECO:0000256" key="1">
    <source>
        <dbReference type="ARBA" id="ARBA00023211"/>
    </source>
</evidence>
<dbReference type="OrthoDB" id="10526688at2759"/>
<dbReference type="AlphaFoldDB" id="A0A7J7MJB1"/>
<name>A0A7J7MJB1_9MAGN</name>
<gene>
    <name evidence="2" type="ORF">GIB67_032420</name>
</gene>
<dbReference type="Proteomes" id="UP000541444">
    <property type="component" value="Unassembled WGS sequence"/>
</dbReference>
<dbReference type="InterPro" id="IPR029044">
    <property type="entry name" value="Nucleotide-diphossugar_trans"/>
</dbReference>
<dbReference type="InterPro" id="IPR050587">
    <property type="entry name" value="GNT1/Glycosyltrans_8"/>
</dbReference>
<evidence type="ECO:0000313" key="3">
    <source>
        <dbReference type="Proteomes" id="UP000541444"/>
    </source>
</evidence>
<proteinExistence type="predicted"/>
<organism evidence="2 3">
    <name type="scientific">Kingdonia uniflora</name>
    <dbReference type="NCBI Taxonomy" id="39325"/>
    <lineage>
        <taxon>Eukaryota</taxon>
        <taxon>Viridiplantae</taxon>
        <taxon>Streptophyta</taxon>
        <taxon>Embryophyta</taxon>
        <taxon>Tracheophyta</taxon>
        <taxon>Spermatophyta</taxon>
        <taxon>Magnoliopsida</taxon>
        <taxon>Ranunculales</taxon>
        <taxon>Circaeasteraceae</taxon>
        <taxon>Kingdonia</taxon>
    </lineage>
</organism>